<organism evidence="1">
    <name type="scientific">viral metagenome</name>
    <dbReference type="NCBI Taxonomy" id="1070528"/>
    <lineage>
        <taxon>unclassified sequences</taxon>
        <taxon>metagenomes</taxon>
        <taxon>organismal metagenomes</taxon>
    </lineage>
</organism>
<dbReference type="AlphaFoldDB" id="A0A6M3LZE3"/>
<dbReference type="Pfam" id="PF12083">
    <property type="entry name" value="DUF3560"/>
    <property type="match status" value="1"/>
</dbReference>
<evidence type="ECO:0008006" key="2">
    <source>
        <dbReference type="Google" id="ProtNLM"/>
    </source>
</evidence>
<dbReference type="InterPro" id="IPR021944">
    <property type="entry name" value="DUF3560"/>
</dbReference>
<reference evidence="1" key="1">
    <citation type="submission" date="2020-03" db="EMBL/GenBank/DDBJ databases">
        <title>The deep terrestrial virosphere.</title>
        <authorList>
            <person name="Holmfeldt K."/>
            <person name="Nilsson E."/>
            <person name="Simone D."/>
            <person name="Lopez-Fernandez M."/>
            <person name="Wu X."/>
            <person name="de Brujin I."/>
            <person name="Lundin D."/>
            <person name="Andersson A."/>
            <person name="Bertilsson S."/>
            <person name="Dopson M."/>
        </authorList>
    </citation>
    <scope>NUCLEOTIDE SEQUENCE</scope>
    <source>
        <strain evidence="1">MM415B05665</strain>
    </source>
</reference>
<accession>A0A6M3LZE3</accession>
<dbReference type="EMBL" id="MT143555">
    <property type="protein sequence ID" value="QJA98135.1"/>
    <property type="molecule type" value="Genomic_DNA"/>
</dbReference>
<proteinExistence type="predicted"/>
<gene>
    <name evidence="1" type="ORF">MM415B05665_0010</name>
</gene>
<protein>
    <recommendedName>
        <fullName evidence="2">DUF3560 domain-containing protein</fullName>
    </recommendedName>
</protein>
<name>A0A6M3LZE3_9ZZZZ</name>
<evidence type="ECO:0000313" key="1">
    <source>
        <dbReference type="EMBL" id="QJA98135.1"/>
    </source>
</evidence>
<sequence>MTYRERRQARADRLREWADKREAKSDAAFGAAQTLAEAIPFGQPILVGHHSEGRARRDRERIDGNMARGIEHARKADDMRERAENIERAASSAIYSDDPDAAEALMGKIERLEAQRARIVAYNASCRKARKADPDSKHGDLSILDDGQKRDLLSLMQVCPYQVRMGGQFPGYATSNLSGTINTAKKRLTAL</sequence>